<evidence type="ECO:0008006" key="3">
    <source>
        <dbReference type="Google" id="ProtNLM"/>
    </source>
</evidence>
<dbReference type="Gene3D" id="3.40.50.150">
    <property type="entry name" value="Vaccinia Virus protein VP39"/>
    <property type="match status" value="1"/>
</dbReference>
<dbReference type="InterPro" id="IPR029063">
    <property type="entry name" value="SAM-dependent_MTases_sf"/>
</dbReference>
<dbReference type="RefSeq" id="WP_370596717.1">
    <property type="nucleotide sequence ID" value="NZ_JALBUR010000052.1"/>
</dbReference>
<proteinExistence type="predicted"/>
<dbReference type="SUPFAM" id="SSF53335">
    <property type="entry name" value="S-adenosyl-L-methionine-dependent methyltransferases"/>
    <property type="match status" value="1"/>
</dbReference>
<name>A0AB35U6F2_9FIRM</name>
<comment type="caution">
    <text evidence="1">The sequence shown here is derived from an EMBL/GenBank/DDBJ whole genome shotgun (WGS) entry which is preliminary data.</text>
</comment>
<dbReference type="AlphaFoldDB" id="A0AB35U6F2"/>
<protein>
    <recommendedName>
        <fullName evidence="3">Methyltransferase</fullName>
    </recommendedName>
</protein>
<gene>
    <name evidence="1" type="ORF">MOZ60_11015</name>
</gene>
<dbReference type="Proteomes" id="UP001286174">
    <property type="component" value="Unassembled WGS sequence"/>
</dbReference>
<keyword evidence="2" id="KW-1185">Reference proteome</keyword>
<dbReference type="EMBL" id="JALBUR010000052">
    <property type="protein sequence ID" value="MDX8420609.1"/>
    <property type="molecule type" value="Genomic_DNA"/>
</dbReference>
<reference evidence="1 2" key="1">
    <citation type="submission" date="2022-03" db="EMBL/GenBank/DDBJ databases">
        <title>Novel taxa within the pig intestine.</title>
        <authorList>
            <person name="Wylensek D."/>
            <person name="Bishof K."/>
            <person name="Afrizal A."/>
            <person name="Clavel T."/>
        </authorList>
    </citation>
    <scope>NUCLEOTIDE SEQUENCE [LARGE SCALE GENOMIC DNA]</scope>
    <source>
        <strain evidence="1 2">CLA-KB-P133</strain>
    </source>
</reference>
<sequence>MHNIETDQKNQFLGMPVTKKNERNVIHKLRKAGFAEFQKEPCPSLFLNTDDWEKTPYHQAVSLSCIKDAHFRYEKEWVAGNELFNADCIQKDPEKCLNDWMKLRAMDRDFQAVYLYQDDKDWMMDAPSEAFTNDPCAAKAHGRVLTFGLGIGYFLFMACQNPKAEDITVIEYSQPVIDMFNKYLLPQFPPHVPVHIIQGDAYKVWQKEYLDQFDYIYTDIWQSSDDGLKAITKLLEQYEPPFDKADFWIEDSCYEIMWTLSLLYFRELAAKRKAQINPKLNTYMKKIRRYYAGSRENVTDVKRLQFLMYDTETIRHILAHK</sequence>
<evidence type="ECO:0000313" key="2">
    <source>
        <dbReference type="Proteomes" id="UP001286174"/>
    </source>
</evidence>
<evidence type="ECO:0000313" key="1">
    <source>
        <dbReference type="EMBL" id="MDX8420609.1"/>
    </source>
</evidence>
<accession>A0AB35U6F2</accession>
<organism evidence="1 2">
    <name type="scientific">Grylomicrobium aquisgranensis</name>
    <dbReference type="NCBI Taxonomy" id="2926318"/>
    <lineage>
        <taxon>Bacteria</taxon>
        <taxon>Bacillati</taxon>
        <taxon>Bacillota</taxon>
        <taxon>Erysipelotrichia</taxon>
        <taxon>Erysipelotrichales</taxon>
        <taxon>Erysipelotrichaceae</taxon>
        <taxon>Grylomicrobium</taxon>
    </lineage>
</organism>